<proteinExistence type="predicted"/>
<accession>A0A858YBE7</accession>
<evidence type="ECO:0000313" key="1">
    <source>
        <dbReference type="EMBL" id="QJT73734.1"/>
    </source>
</evidence>
<keyword evidence="2" id="KW-1185">Reference proteome</keyword>
<name>A0A858YBE7_9VIRU</name>
<organism evidence="1 2">
    <name type="scientific">Botrytis cinerea alpha-like virus 1</name>
    <dbReference type="NCBI Taxonomy" id="2735873"/>
    <lineage>
        <taxon>Viruses</taxon>
        <taxon>Riboviria</taxon>
        <taxon>Orthornavirae</taxon>
        <taxon>Kitrinoviricota</taxon>
        <taxon>Alsuviricetes</taxon>
        <taxon>Hepelivirales</taxon>
        <taxon>Mycoalphaviridae</taxon>
        <taxon>Betasclernavirus</taxon>
        <taxon>Betasclernavirus botrytidis</taxon>
    </lineage>
</organism>
<dbReference type="EMBL" id="MN625250">
    <property type="protein sequence ID" value="QJT73734.1"/>
    <property type="molecule type" value="Genomic_RNA"/>
</dbReference>
<evidence type="ECO:0000313" key="2">
    <source>
        <dbReference type="Proteomes" id="UP001228005"/>
    </source>
</evidence>
<dbReference type="Proteomes" id="UP001228005">
    <property type="component" value="Segment"/>
</dbReference>
<reference evidence="1 2" key="1">
    <citation type="journal article" date="2021" name="MBio">
        <title>Novel Mycoviruses Discovered in the Mycovirome of a Necrotrophic Fungus.</title>
        <authorList>
            <person name="Ruiz-Padilla A."/>
            <person name="Rodriguez-Romero J."/>
            <person name="Gomez-Cid I."/>
            <person name="Pacifico D."/>
            <person name="Ayllon M.A."/>
        </authorList>
    </citation>
    <scope>NUCLEOTIDE SEQUENCE [LARGE SCALE GENOMIC DNA]</scope>
    <source>
        <strain evidence="1">BCI2_12</strain>
    </source>
</reference>
<protein>
    <submittedName>
        <fullName evidence="1">HP</fullName>
    </submittedName>
</protein>
<sequence length="185" mass="20736">MTKYAEMIISVTDEKVATELHIDTVRLTEAAIVSSADVISAVRTYQFWSHEDTRRILDKHPAAIWKRLTFKMSQGPGLFGRAVTLHYGWGYDGMTVPTTVKQMSALHGYQCHVFGGVFSLSDDQTTINAPFNSARSDVAKANQFMIGGRIVLYFFYEESNLGTTQGAGPVVTFRFEGEFDVYDRN</sequence>